<reference evidence="3" key="1">
    <citation type="submission" date="2020-05" db="EMBL/GenBank/DDBJ databases">
        <title>Mycena genomes resolve the evolution of fungal bioluminescence.</title>
        <authorList>
            <person name="Tsai I.J."/>
        </authorList>
    </citation>
    <scope>NUCLEOTIDE SEQUENCE</scope>
    <source>
        <strain evidence="3">171206Taipei</strain>
    </source>
</reference>
<dbReference type="Pfam" id="PF00144">
    <property type="entry name" value="Beta-lactamase"/>
    <property type="match status" value="1"/>
</dbReference>
<dbReference type="GeneID" id="59348368"/>
<dbReference type="InterPro" id="IPR001466">
    <property type="entry name" value="Beta-lactam-related"/>
</dbReference>
<evidence type="ECO:0000313" key="3">
    <source>
        <dbReference type="EMBL" id="KAF7296905.1"/>
    </source>
</evidence>
<proteinExistence type="inferred from homology"/>
<accession>A0A8H6SFI3</accession>
<dbReference type="OrthoDB" id="5946976at2759"/>
<sequence>MLAALAFLPLASALSLPLQLPLPIPQNEQKLETPIPPGSMERKLIPPQVDAFIRAQQVYWNSSGLSIAVVRRKPGKEWEFEFGSYGQARADGTPVSPDTMFAIASDSKVFTAAGVGLLIKNETLAAERGRPLRWDTKVAEILGDEWVLMDKDMERGATLQDLLSHRTGLPRHDYSGFSRTGGVSEMISKLQYLRPSASLREKYQYNNLMYEALSYLPEKLLNQSFESYIAQHIFAPLGMNSSTYSVGEAERRFLPDGTNQLAHGFHWSMRDWLANQTGILTPSEYFQRPGEERIWAGAGGIISSARDLSVWVATLLNQGRHPFTNRTVIPAEIVEHVALGASVSLEKAEFPETSPKVYGCGQNRFSYRGHEIIEHGGSNPGFKTIVTRLPYDQIGLVVLTNDDDGVRVMEPVKFRIIDELLGFGGNPTNWAERYLKSVADGIRRNQDVTPRPSPASIPSTPFSQMAGVFVHETYGAFQPCFISVERMVNTRCQSILDVPVVRQILNASDNVPTFVVPFQRMLASYIRLAHFDGNLFNASMIWTTTSAAPTATSGDDVIVGLDRRYVAEWVPGDDVKEKDGWAFKGDFWGKEGDVRDLEGAGRASAEVWFGRAA</sequence>
<organism evidence="3 4">
    <name type="scientific">Mycena indigotica</name>
    <dbReference type="NCBI Taxonomy" id="2126181"/>
    <lineage>
        <taxon>Eukaryota</taxon>
        <taxon>Fungi</taxon>
        <taxon>Dikarya</taxon>
        <taxon>Basidiomycota</taxon>
        <taxon>Agaricomycotina</taxon>
        <taxon>Agaricomycetes</taxon>
        <taxon>Agaricomycetidae</taxon>
        <taxon>Agaricales</taxon>
        <taxon>Marasmiineae</taxon>
        <taxon>Mycenaceae</taxon>
        <taxon>Mycena</taxon>
    </lineage>
</organism>
<dbReference type="AlphaFoldDB" id="A0A8H6SFI3"/>
<dbReference type="InterPro" id="IPR050491">
    <property type="entry name" value="AmpC-like"/>
</dbReference>
<name>A0A8H6SFI3_9AGAR</name>
<dbReference type="InterPro" id="IPR012338">
    <property type="entry name" value="Beta-lactam/transpept-like"/>
</dbReference>
<dbReference type="EMBL" id="JACAZF010000008">
    <property type="protein sequence ID" value="KAF7296905.1"/>
    <property type="molecule type" value="Genomic_DNA"/>
</dbReference>
<dbReference type="RefSeq" id="XP_037217264.1">
    <property type="nucleotide sequence ID" value="XM_037365852.1"/>
</dbReference>
<comment type="similarity">
    <text evidence="1">Belongs to the peptidase S12 family.</text>
</comment>
<keyword evidence="4" id="KW-1185">Reference proteome</keyword>
<dbReference type="Proteomes" id="UP000636479">
    <property type="component" value="Unassembled WGS sequence"/>
</dbReference>
<evidence type="ECO:0000313" key="4">
    <source>
        <dbReference type="Proteomes" id="UP000636479"/>
    </source>
</evidence>
<comment type="caution">
    <text evidence="3">The sequence shown here is derived from an EMBL/GenBank/DDBJ whole genome shotgun (WGS) entry which is preliminary data.</text>
</comment>
<dbReference type="Gene3D" id="3.40.710.10">
    <property type="entry name" value="DD-peptidase/beta-lactamase superfamily"/>
    <property type="match status" value="1"/>
</dbReference>
<feature type="domain" description="Beta-lactamase-related" evidence="2">
    <location>
        <begin position="62"/>
        <end position="406"/>
    </location>
</feature>
<dbReference type="SUPFAM" id="SSF56601">
    <property type="entry name" value="beta-lactamase/transpeptidase-like"/>
    <property type="match status" value="1"/>
</dbReference>
<protein>
    <submittedName>
        <fullName evidence="3">F-box domain-containing protein</fullName>
    </submittedName>
</protein>
<evidence type="ECO:0000259" key="2">
    <source>
        <dbReference type="Pfam" id="PF00144"/>
    </source>
</evidence>
<dbReference type="PANTHER" id="PTHR46825:SF15">
    <property type="entry name" value="BETA-LACTAMASE-RELATED DOMAIN-CONTAINING PROTEIN"/>
    <property type="match status" value="1"/>
</dbReference>
<gene>
    <name evidence="3" type="ORF">MIND_00922300</name>
</gene>
<dbReference type="PANTHER" id="PTHR46825">
    <property type="entry name" value="D-ALANYL-D-ALANINE-CARBOXYPEPTIDASE/ENDOPEPTIDASE AMPH"/>
    <property type="match status" value="1"/>
</dbReference>
<evidence type="ECO:0000256" key="1">
    <source>
        <dbReference type="ARBA" id="ARBA00038215"/>
    </source>
</evidence>